<evidence type="ECO:0000313" key="1">
    <source>
        <dbReference type="EMBL" id="SCZ08855.1"/>
    </source>
</evidence>
<reference evidence="2" key="1">
    <citation type="submission" date="2016-10" db="EMBL/GenBank/DDBJ databases">
        <authorList>
            <person name="Varghese N."/>
            <person name="Submissions S."/>
        </authorList>
    </citation>
    <scope>NUCLEOTIDE SEQUENCE [LARGE SCALE GENOMIC DNA]</scope>
    <source>
        <strain evidence="2">BL9</strain>
    </source>
</reference>
<organism evidence="1 2">
    <name type="scientific">Paenibacillus polysaccharolyticus</name>
    <dbReference type="NCBI Taxonomy" id="582692"/>
    <lineage>
        <taxon>Bacteria</taxon>
        <taxon>Bacillati</taxon>
        <taxon>Bacillota</taxon>
        <taxon>Bacilli</taxon>
        <taxon>Bacillales</taxon>
        <taxon>Paenibacillaceae</taxon>
        <taxon>Paenibacillus</taxon>
    </lineage>
</organism>
<dbReference type="Gene3D" id="4.10.280.10">
    <property type="entry name" value="Helix-loop-helix DNA-binding domain"/>
    <property type="match status" value="1"/>
</dbReference>
<dbReference type="InterPro" id="IPR036638">
    <property type="entry name" value="HLH_DNA-bd_sf"/>
</dbReference>
<dbReference type="EMBL" id="FMVM01000021">
    <property type="protein sequence ID" value="SCZ08855.1"/>
    <property type="molecule type" value="Genomic_DNA"/>
</dbReference>
<dbReference type="InterPro" id="IPR018540">
    <property type="entry name" value="Spo0E-like"/>
</dbReference>
<dbReference type="InterPro" id="IPR037208">
    <property type="entry name" value="Spo0E-like_sf"/>
</dbReference>
<dbReference type="Proteomes" id="UP000198538">
    <property type="component" value="Unassembled WGS sequence"/>
</dbReference>
<gene>
    <name evidence="1" type="ORF">SAMN05720606_12134</name>
</gene>
<evidence type="ECO:0000313" key="2">
    <source>
        <dbReference type="Proteomes" id="UP000198538"/>
    </source>
</evidence>
<dbReference type="AlphaFoldDB" id="A0A1G5L7J5"/>
<dbReference type="Pfam" id="PF09388">
    <property type="entry name" value="SpoOE-like"/>
    <property type="match status" value="1"/>
</dbReference>
<keyword evidence="2" id="KW-1185">Reference proteome</keyword>
<proteinExistence type="predicted"/>
<dbReference type="SUPFAM" id="SSF140500">
    <property type="entry name" value="BAS1536-like"/>
    <property type="match status" value="1"/>
</dbReference>
<accession>A0A1G5L7J5</accession>
<dbReference type="RefSeq" id="WP_090924319.1">
    <property type="nucleotide sequence ID" value="NZ_FMVM01000021.1"/>
</dbReference>
<dbReference type="GO" id="GO:0043937">
    <property type="term" value="P:regulation of sporulation"/>
    <property type="evidence" value="ECO:0007669"/>
    <property type="project" value="InterPro"/>
</dbReference>
<protein>
    <submittedName>
        <fullName evidence="1">Spo0E like sporulation regulatory protein</fullName>
    </submittedName>
</protein>
<sequence length="62" mass="7461">MVRNPETLQECIENARQRLYQMANQYTSLQHPEVIRQSMVLDELINEYNDAKRFISHTNHRS</sequence>
<name>A0A1G5L7J5_9BACL</name>
<dbReference type="GO" id="GO:0046983">
    <property type="term" value="F:protein dimerization activity"/>
    <property type="evidence" value="ECO:0007669"/>
    <property type="project" value="InterPro"/>
</dbReference>